<proteinExistence type="predicted"/>
<dbReference type="EMBL" id="VSRR010074435">
    <property type="protein sequence ID" value="MPC87411.1"/>
    <property type="molecule type" value="Genomic_DNA"/>
</dbReference>
<protein>
    <submittedName>
        <fullName evidence="1">Uncharacterized protein</fullName>
    </submittedName>
</protein>
<evidence type="ECO:0000313" key="2">
    <source>
        <dbReference type="Proteomes" id="UP000324222"/>
    </source>
</evidence>
<dbReference type="AlphaFoldDB" id="A0A5B7IPH0"/>
<accession>A0A5B7IPH0</accession>
<dbReference type="Proteomes" id="UP000324222">
    <property type="component" value="Unassembled WGS sequence"/>
</dbReference>
<comment type="caution">
    <text evidence="1">The sequence shown here is derived from an EMBL/GenBank/DDBJ whole genome shotgun (WGS) entry which is preliminary data.</text>
</comment>
<keyword evidence="2" id="KW-1185">Reference proteome</keyword>
<gene>
    <name evidence="1" type="ORF">E2C01_082272</name>
</gene>
<name>A0A5B7IPH0_PORTR</name>
<reference evidence="1 2" key="1">
    <citation type="submission" date="2019-05" db="EMBL/GenBank/DDBJ databases">
        <title>Another draft genome of Portunus trituberculatus and its Hox gene families provides insights of decapod evolution.</title>
        <authorList>
            <person name="Jeong J.-H."/>
            <person name="Song I."/>
            <person name="Kim S."/>
            <person name="Choi T."/>
            <person name="Kim D."/>
            <person name="Ryu S."/>
            <person name="Kim W."/>
        </authorList>
    </citation>
    <scope>NUCLEOTIDE SEQUENCE [LARGE SCALE GENOMIC DNA]</scope>
    <source>
        <tissue evidence="1">Muscle</tissue>
    </source>
</reference>
<sequence>MKGGYIGNVYFERCLK</sequence>
<evidence type="ECO:0000313" key="1">
    <source>
        <dbReference type="EMBL" id="MPC87411.1"/>
    </source>
</evidence>
<organism evidence="1 2">
    <name type="scientific">Portunus trituberculatus</name>
    <name type="common">Swimming crab</name>
    <name type="synonym">Neptunus trituberculatus</name>
    <dbReference type="NCBI Taxonomy" id="210409"/>
    <lineage>
        <taxon>Eukaryota</taxon>
        <taxon>Metazoa</taxon>
        <taxon>Ecdysozoa</taxon>
        <taxon>Arthropoda</taxon>
        <taxon>Crustacea</taxon>
        <taxon>Multicrustacea</taxon>
        <taxon>Malacostraca</taxon>
        <taxon>Eumalacostraca</taxon>
        <taxon>Eucarida</taxon>
        <taxon>Decapoda</taxon>
        <taxon>Pleocyemata</taxon>
        <taxon>Brachyura</taxon>
        <taxon>Eubrachyura</taxon>
        <taxon>Portunoidea</taxon>
        <taxon>Portunidae</taxon>
        <taxon>Portuninae</taxon>
        <taxon>Portunus</taxon>
    </lineage>
</organism>